<feature type="domain" description="BIG2" evidence="1">
    <location>
        <begin position="712"/>
        <end position="798"/>
    </location>
</feature>
<dbReference type="EMBL" id="NOII01000001">
    <property type="protein sequence ID" value="OYD59740.1"/>
    <property type="molecule type" value="Genomic_DNA"/>
</dbReference>
<dbReference type="Proteomes" id="UP000215059">
    <property type="component" value="Unassembled WGS sequence"/>
</dbReference>
<dbReference type="Gene3D" id="2.60.40.1080">
    <property type="match status" value="5"/>
</dbReference>
<proteinExistence type="predicted"/>
<protein>
    <recommendedName>
        <fullName evidence="1">BIG2 domain-containing protein</fullName>
    </recommendedName>
</protein>
<feature type="domain" description="BIG2" evidence="1">
    <location>
        <begin position="904"/>
        <end position="978"/>
    </location>
</feature>
<dbReference type="AlphaFoldDB" id="A0A235FEC1"/>
<feature type="domain" description="BIG2" evidence="1">
    <location>
        <begin position="621"/>
        <end position="707"/>
    </location>
</feature>
<feature type="domain" description="BIG2" evidence="1">
    <location>
        <begin position="806"/>
        <end position="888"/>
    </location>
</feature>
<evidence type="ECO:0000313" key="2">
    <source>
        <dbReference type="EMBL" id="OYD59740.1"/>
    </source>
</evidence>
<dbReference type="InterPro" id="IPR003343">
    <property type="entry name" value="Big_2"/>
</dbReference>
<name>A0A235FEC1_9BACL</name>
<dbReference type="RefSeq" id="WP_094251701.1">
    <property type="nucleotide sequence ID" value="NZ_JBHLXL010000001.1"/>
</dbReference>
<reference evidence="2 3" key="1">
    <citation type="submission" date="2017-07" db="EMBL/GenBank/DDBJ databases">
        <title>Fictibacillus sp. nov. GDSW-R2A3 Genome sequencing and assembly.</title>
        <authorList>
            <person name="Mayilraj S."/>
        </authorList>
    </citation>
    <scope>NUCLEOTIDE SEQUENCE [LARGE SCALE GENOMIC DNA]</scope>
    <source>
        <strain evidence="2 3">GDSW-R2A3</strain>
    </source>
</reference>
<dbReference type="InterPro" id="IPR008964">
    <property type="entry name" value="Invasin/intimin_cell_adhesion"/>
</dbReference>
<dbReference type="SMART" id="SM00635">
    <property type="entry name" value="BID_2"/>
    <property type="match status" value="4"/>
</dbReference>
<accession>A0A235FEC1</accession>
<dbReference type="SUPFAM" id="SSF49373">
    <property type="entry name" value="Invasin/intimin cell-adhesion fragments"/>
    <property type="match status" value="2"/>
</dbReference>
<organism evidence="2 3">
    <name type="scientific">Fictibacillus aquaticus</name>
    <dbReference type="NCBI Taxonomy" id="2021314"/>
    <lineage>
        <taxon>Bacteria</taxon>
        <taxon>Bacillati</taxon>
        <taxon>Bacillota</taxon>
        <taxon>Bacilli</taxon>
        <taxon>Bacillales</taxon>
        <taxon>Fictibacillaceae</taxon>
        <taxon>Fictibacillus</taxon>
    </lineage>
</organism>
<gene>
    <name evidence="2" type="ORF">CGZ90_07625</name>
</gene>
<comment type="caution">
    <text evidence="2">The sequence shown here is derived from an EMBL/GenBank/DDBJ whole genome shotgun (WGS) entry which is preliminary data.</text>
</comment>
<sequence length="1162" mass="125918">MSKKLLRKLLSLGIISLLLFPQWIAYATDVIIDDPTPDLKAPLLNNINVSSNELSPTNSIKVIAEISDILSGFNSGYIIYKKPNNQTVEKEFVYNSTTNKYEATLTADQTDIAGEWRATTIYLKDKKDNDVTLHDQTIQHNGEKVDFSNIHLNVSGVTPPPEPTDKEAPLLHDIFVTSQQVNVNENIEIKADITDNETGVSYIYAVYKKPSGSHEYIYLNQNSEGQFTGTHTIGKYEESGDWLLTSLYVSDRAGNSQTYTSYLDNEDNQKNFEHCKVNVSGTIVDNEAPKLVSISVESQQVQANEQIKISAQATDNESGAASIRAEYEKPDGSTQYAYLYKNSDGVFSGTISIGQYEERGNWILKRVYLADAVGNNQSITSYEDSSGILKDFTNCTVEITGTTPDKEGPEIVHREISVEQISSTQAAVKLAVEVKDDISGITYSSLSGTYSKPSGRTLNVNFKKNNSLYTATILIDKFDETGTWTFQTMSIRDWLGNENSPSTRAQNIAYFSELDFNVMGKITVTPGSPESIDLDVPTEMNSGQTLQLKPMLKYSNPAVAAKDITNDNNTKYSSTKTNLLAITSSGLMSVPSEADSGNVFVEVSYGEIKKQFEVKINGGSIESVLQVTPLSTILHAGKTEQMKVVEVYDGARKDVTNSSTGITYTSSNPSLVTISKDGLIQAVSGDVQGSAIIQVKYNNMVSQTNVKVTKPVATSLAISPAEEDLSLTNNKLQFVVKAIMSDGTTRDVTKADAGTTYTSSNKAIAQVSPDGYVSIPADAKSGTVTITVNSNNLLIKSVLHVTGNPDLVNVNLDSIPSEINIGEQVQLSFQSEWSDGTVKEINLADVTFNSSRSDRVTISAEGLFESFSAGTSEIVITYEGKTFSKTTRVLPPASVTSIYLENPLVAQMKIGDKSNISGVKAVWSNGIVTDLAIHDLKFSSSRPDRVSVNTEGLLTAISSGSSNITIEYNGLIITASVKVEAAATILSIELETPIPAEMKIGQEHVIGKVRAKWTNGDVTEINSAELLYLSTRSDRLSVNADGKLNAISSGSSYVDVIYKDKTIRTAVKVTAGPTLVGITLGTPLPVSMKVGEEYTISNVKAKWSNGEETILSNSALTFTSSRSDRISITADGKLKAISVGTSNISIYYSGYLIQTSIKAVSY</sequence>
<evidence type="ECO:0000259" key="1">
    <source>
        <dbReference type="SMART" id="SM00635"/>
    </source>
</evidence>
<evidence type="ECO:0000313" key="3">
    <source>
        <dbReference type="Proteomes" id="UP000215059"/>
    </source>
</evidence>
<keyword evidence="3" id="KW-1185">Reference proteome</keyword>